<feature type="compositionally biased region" description="Basic and acidic residues" evidence="1">
    <location>
        <begin position="664"/>
        <end position="687"/>
    </location>
</feature>
<name>K4JYJ1_ABHV</name>
<dbReference type="Proteomes" id="UP000029777">
    <property type="component" value="Segment"/>
</dbReference>
<dbReference type="RefSeq" id="YP_006908728.1">
    <property type="nucleotide sequence ID" value="NC_018874.1"/>
</dbReference>
<feature type="region of interest" description="Disordered" evidence="1">
    <location>
        <begin position="500"/>
        <end position="648"/>
    </location>
</feature>
<dbReference type="EMBL" id="JX453331">
    <property type="protein sequence ID" value="AFU90088.1"/>
    <property type="molecule type" value="Genomic_DNA"/>
</dbReference>
<dbReference type="KEGG" id="vg:13853697"/>
<gene>
    <name evidence="2" type="ORF">AbHV_ORF76</name>
</gene>
<accession>K4JYJ1</accession>
<evidence type="ECO:0000313" key="3">
    <source>
        <dbReference type="Proteomes" id="UP000029777"/>
    </source>
</evidence>
<dbReference type="GeneID" id="13853697"/>
<protein>
    <submittedName>
        <fullName evidence="2">Uncharacterized protein</fullName>
    </submittedName>
</protein>
<evidence type="ECO:0000313" key="2">
    <source>
        <dbReference type="EMBL" id="AFU90088.1"/>
    </source>
</evidence>
<evidence type="ECO:0000256" key="1">
    <source>
        <dbReference type="SAM" id="MobiDB-lite"/>
    </source>
</evidence>
<reference evidence="2 3" key="1">
    <citation type="submission" date="2012-08" db="EMBL/GenBank/DDBJ databases">
        <title>Abalone herpesvirus genome reveals unexpected ancestry.</title>
        <authorList>
            <person name="Savin K.W."/>
            <person name="Fegan M."/>
            <person name="Powney R."/>
            <person name="Savage D."/>
            <person name="Wong F."/>
            <person name="Sawbridge T."/>
            <person name="Helsham J."/>
            <person name="Vardy M."/>
            <person name="Cogan N."/>
            <person name="Mohammad I."/>
            <person name="Cocks B.G."/>
            <person name="Warner S."/>
        </authorList>
    </citation>
    <scope>NUCLEOTIDE SEQUENCE [LARGE SCALE GENOMIC DNA]</scope>
    <source>
        <strain evidence="3">Isolate Abalone/Australia/Victoria/2009</strain>
    </source>
</reference>
<feature type="compositionally biased region" description="Low complexity" evidence="1">
    <location>
        <begin position="435"/>
        <end position="462"/>
    </location>
</feature>
<proteinExistence type="predicted"/>
<feature type="region of interest" description="Disordered" evidence="1">
    <location>
        <begin position="664"/>
        <end position="688"/>
    </location>
</feature>
<organismHost>
    <name type="scientific">Haliotidae</name>
    <name type="common">abalones</name>
    <dbReference type="NCBI Taxonomy" id="6451"/>
</organismHost>
<feature type="region of interest" description="Disordered" evidence="1">
    <location>
        <begin position="435"/>
        <end position="471"/>
    </location>
</feature>
<sequence>MTASTSTKTALKRKCGTPMISQRAMFQQLLSGPFYPPSETNLDFPIGGTLKKPFAAIRFASNHDMNDCMPGLSGVLEFVATFGEKTLIVRKPKETVKIKHVYNYIGSSNFKTAGCKQNDVRDASAFDLTPLKLINGFEFEEGVPEPPAKRGKDEPKQYWRGFNTLKCETLQEARQVVNFLLMRKQISGVWIDDLKRDGTLHFSVREGEKIKIMNFPAKVIEVKEGQTIPFHTGLVKRYGLENEVIGQSGSFPKPPWEKRHFTENGDDVIIKKDALTRLRNHVQKIQVEIPDDENKPLFDFFLAVCAKTASQGLEESYIALHGGIFLEFLKVQEDHIMQYMAKIIERVDEQLTLVPVTNIIGKKVHEGTIIINPISQKPVGKNVLLVKRSQLLKVIKSSGLVSAQKFIDSMTKLLDVSVMETMGNIVRGLHVDEPTTSEVVPSTSSEIVPATTASSSDTSTTAVEPSTSGTMDQKSFFSFKEFIEIMQEKTLTTFVNTIEKSRQQDKEDAKIRREEDKQEAETRRKEDEEKAEIRRKEAEEKAEARREEDKQEAEARRKEDEEKAKIRREEYKQEAEARRKADKEEAEVRRKEDEAKAKARREEDKEEAEIRRKEAEKKAEIMREESEKKAEIMREEAEKKAEIMREEDRKFTVEQRDLVNDRYDKQRRDDVERQDKQRKEDLDRQADMNKLYLNQQELNQKRFEMVMQQRREESEAYVKLQQDNLAILEKMIYSNRQTAQSKQSAGSSGEKYTAMNKKYSEDARMPRAVVMFLEDPVREDLIHVRRTKAGLMALAKNIFRTDKGTPPTGRALYAVAGEISLTDIKEALKLTNASKSSTNLALTEDKEAFVDKLKEVLVRDRVWSREGYSGFCAGDAKVIAELNTQNGL</sequence>
<organism evidence="2 3">
    <name type="scientific">Abalone herpesvirus (isolate Abalone/Australia/Victoria/2009)</name>
    <name type="common">AbHV</name>
    <dbReference type="NCBI Taxonomy" id="1241371"/>
    <lineage>
        <taxon>Viruses</taxon>
        <taxon>Duplodnaviria</taxon>
        <taxon>Heunggongvirae</taxon>
        <taxon>Peploviricota</taxon>
        <taxon>Herviviricetes</taxon>
        <taxon>Herpesvirales</taxon>
        <taxon>Malacoherpesviridae</taxon>
        <taxon>Aurivirus</taxon>
        <taxon>Aurivirus haliotidmalaco1</taxon>
    </lineage>
</organism>
<keyword evidence="3" id="KW-1185">Reference proteome</keyword>